<gene>
    <name evidence="5" type="primary">rplB</name>
    <name evidence="9" type="ORF">A2671_02495</name>
</gene>
<evidence type="ECO:0000259" key="8">
    <source>
        <dbReference type="SMART" id="SM01383"/>
    </source>
</evidence>
<dbReference type="Gene3D" id="4.10.950.10">
    <property type="entry name" value="Ribosomal protein L2, domain 3"/>
    <property type="match status" value="1"/>
</dbReference>
<evidence type="ECO:0000313" key="9">
    <source>
        <dbReference type="EMBL" id="OGG47227.1"/>
    </source>
</evidence>
<keyword evidence="3 5" id="KW-0687">Ribonucleoprotein</keyword>
<evidence type="ECO:0000256" key="1">
    <source>
        <dbReference type="ARBA" id="ARBA00005636"/>
    </source>
</evidence>
<evidence type="ECO:0000259" key="7">
    <source>
        <dbReference type="SMART" id="SM01382"/>
    </source>
</evidence>
<evidence type="ECO:0000313" key="10">
    <source>
        <dbReference type="Proteomes" id="UP000178344"/>
    </source>
</evidence>
<dbReference type="InterPro" id="IPR022669">
    <property type="entry name" value="Ribosomal_uL2_C"/>
</dbReference>
<dbReference type="GO" id="GO:0003735">
    <property type="term" value="F:structural constituent of ribosome"/>
    <property type="evidence" value="ECO:0007669"/>
    <property type="project" value="InterPro"/>
</dbReference>
<dbReference type="InterPro" id="IPR012340">
    <property type="entry name" value="NA-bd_OB-fold"/>
</dbReference>
<dbReference type="Proteomes" id="UP000178344">
    <property type="component" value="Unassembled WGS sequence"/>
</dbReference>
<dbReference type="HAMAP" id="MF_01320_B">
    <property type="entry name" value="Ribosomal_uL2_B"/>
    <property type="match status" value="1"/>
</dbReference>
<dbReference type="FunFam" id="2.30.30.30:FF:000001">
    <property type="entry name" value="50S ribosomal protein L2"/>
    <property type="match status" value="1"/>
</dbReference>
<dbReference type="PANTHER" id="PTHR13691">
    <property type="entry name" value="RIBOSOMAL PROTEIN L2"/>
    <property type="match status" value="1"/>
</dbReference>
<comment type="caution">
    <text evidence="9">The sequence shown here is derived from an EMBL/GenBank/DDBJ whole genome shotgun (WGS) entry which is preliminary data.</text>
</comment>
<sequence>MKKYGPFTPSRRHMTGIDFRKLLTTSDPHKPLTKGGKRHVGRNHHGRITTRHKGGGHKRLYREIDFVYNKRDIPATIETIEYDPNRGAFISCIVYRDGERRYVLMPQSLKVGDTFLVSETAPIKPGNRVPLKNIPVGTFIYNLEIKPQGGAKLARGAGNYAEVVAHDGPYTQVKMPSSEVRKILSTAWASIGEVSNPERRLIYGGKAGRSRWLGVRPTVRGSAMNPVDHPYGGGEGRSGRGRRRAVSMWGKPTGKGQKSRRPKKYSNIFIVSRRKVGKRKKSGQ</sequence>
<dbReference type="InterPro" id="IPR022666">
    <property type="entry name" value="Ribosomal_uL2_RNA-bd_dom"/>
</dbReference>
<dbReference type="Gene3D" id="2.40.50.140">
    <property type="entry name" value="Nucleic acid-binding proteins"/>
    <property type="match status" value="1"/>
</dbReference>
<dbReference type="FunFam" id="4.10.950.10:FF:000001">
    <property type="entry name" value="50S ribosomal protein L2"/>
    <property type="match status" value="1"/>
</dbReference>
<keyword evidence="2 5" id="KW-0689">Ribosomal protein</keyword>
<dbReference type="InterPro" id="IPR005880">
    <property type="entry name" value="Ribosomal_uL2_bac/org-type"/>
</dbReference>
<evidence type="ECO:0000256" key="6">
    <source>
        <dbReference type="SAM" id="MobiDB-lite"/>
    </source>
</evidence>
<feature type="domain" description="Large ribosomal subunit protein uL2 C-terminal" evidence="7">
    <location>
        <begin position="123"/>
        <end position="252"/>
    </location>
</feature>
<dbReference type="GO" id="GO:0015934">
    <property type="term" value="C:large ribosomal subunit"/>
    <property type="evidence" value="ECO:0007669"/>
    <property type="project" value="InterPro"/>
</dbReference>
<dbReference type="InterPro" id="IPR008991">
    <property type="entry name" value="Translation_prot_SH3-like_sf"/>
</dbReference>
<dbReference type="AlphaFoldDB" id="A0A1F6CDZ5"/>
<dbReference type="EMBL" id="MFKQ01000022">
    <property type="protein sequence ID" value="OGG47227.1"/>
    <property type="molecule type" value="Genomic_DNA"/>
</dbReference>
<dbReference type="GO" id="GO:0016740">
    <property type="term" value="F:transferase activity"/>
    <property type="evidence" value="ECO:0007669"/>
    <property type="project" value="InterPro"/>
</dbReference>
<feature type="compositionally biased region" description="Basic residues" evidence="6">
    <location>
        <begin position="31"/>
        <end position="54"/>
    </location>
</feature>
<comment type="similarity">
    <text evidence="1 5">Belongs to the universal ribosomal protein uL2 family.</text>
</comment>
<feature type="compositionally biased region" description="Basic residues" evidence="6">
    <location>
        <begin position="272"/>
        <end position="284"/>
    </location>
</feature>
<feature type="region of interest" description="Disordered" evidence="6">
    <location>
        <begin position="221"/>
        <end position="284"/>
    </location>
</feature>
<feature type="region of interest" description="Disordered" evidence="6">
    <location>
        <begin position="25"/>
        <end position="54"/>
    </location>
</feature>
<keyword evidence="5" id="KW-0694">RNA-binding</keyword>
<dbReference type="InterPro" id="IPR014722">
    <property type="entry name" value="Rib_uL2_dom2"/>
</dbReference>
<dbReference type="PIRSF" id="PIRSF002158">
    <property type="entry name" value="Ribosomal_L2"/>
    <property type="match status" value="1"/>
</dbReference>
<dbReference type="InterPro" id="IPR014726">
    <property type="entry name" value="Ribosomal_uL2_dom3"/>
</dbReference>
<dbReference type="Pfam" id="PF00181">
    <property type="entry name" value="Ribosomal_L2_N"/>
    <property type="match status" value="1"/>
</dbReference>
<name>A0A1F6CDZ5_9BACT</name>
<dbReference type="NCBIfam" id="TIGR01171">
    <property type="entry name" value="rplB_bact"/>
    <property type="match status" value="1"/>
</dbReference>
<evidence type="ECO:0000256" key="5">
    <source>
        <dbReference type="HAMAP-Rule" id="MF_01320"/>
    </source>
</evidence>
<dbReference type="InterPro" id="IPR002171">
    <property type="entry name" value="Ribosomal_uL2"/>
</dbReference>
<evidence type="ECO:0000256" key="3">
    <source>
        <dbReference type="ARBA" id="ARBA00023274"/>
    </source>
</evidence>
<feature type="domain" description="Large ribosomal subunit protein uL2 RNA-binding" evidence="8">
    <location>
        <begin position="41"/>
        <end position="117"/>
    </location>
</feature>
<protein>
    <recommendedName>
        <fullName evidence="4 5">Large ribosomal subunit protein uL2</fullName>
    </recommendedName>
</protein>
<dbReference type="GO" id="GO:0002181">
    <property type="term" value="P:cytoplasmic translation"/>
    <property type="evidence" value="ECO:0007669"/>
    <property type="project" value="TreeGrafter"/>
</dbReference>
<evidence type="ECO:0000256" key="4">
    <source>
        <dbReference type="ARBA" id="ARBA00035242"/>
    </source>
</evidence>
<dbReference type="PROSITE" id="PS00467">
    <property type="entry name" value="RIBOSOMAL_L2"/>
    <property type="match status" value="1"/>
</dbReference>
<proteinExistence type="inferred from homology"/>
<accession>A0A1F6CDZ5</accession>
<dbReference type="SMART" id="SM01383">
    <property type="entry name" value="Ribosomal_L2"/>
    <property type="match status" value="1"/>
</dbReference>
<comment type="function">
    <text evidence="5">One of the primary rRNA binding proteins. Required for association of the 30S and 50S subunits to form the 70S ribosome, for tRNA binding and peptide bond formation. It has been suggested to have peptidyltransferase activity; this is somewhat controversial. Makes several contacts with the 16S rRNA in the 70S ribosome.</text>
</comment>
<comment type="subunit">
    <text evidence="5">Part of the 50S ribosomal subunit. Forms a bridge to the 30S subunit in the 70S ribosome.</text>
</comment>
<dbReference type="PANTHER" id="PTHR13691:SF5">
    <property type="entry name" value="LARGE RIBOSOMAL SUBUNIT PROTEIN UL2M"/>
    <property type="match status" value="1"/>
</dbReference>
<dbReference type="SMART" id="SM01382">
    <property type="entry name" value="Ribosomal_L2_C"/>
    <property type="match status" value="1"/>
</dbReference>
<keyword evidence="5" id="KW-0699">rRNA-binding</keyword>
<dbReference type="InterPro" id="IPR022671">
    <property type="entry name" value="Ribosomal_uL2_CS"/>
</dbReference>
<dbReference type="GO" id="GO:0019843">
    <property type="term" value="F:rRNA binding"/>
    <property type="evidence" value="ECO:0007669"/>
    <property type="project" value="UniProtKB-UniRule"/>
</dbReference>
<dbReference type="SUPFAM" id="SSF50249">
    <property type="entry name" value="Nucleic acid-binding proteins"/>
    <property type="match status" value="1"/>
</dbReference>
<dbReference type="Pfam" id="PF03947">
    <property type="entry name" value="Ribosomal_L2_C"/>
    <property type="match status" value="1"/>
</dbReference>
<organism evidence="9 10">
    <name type="scientific">Candidatus Kaiserbacteria bacterium RIFCSPHIGHO2_01_FULL_49_13</name>
    <dbReference type="NCBI Taxonomy" id="1798477"/>
    <lineage>
        <taxon>Bacteria</taxon>
        <taxon>Candidatus Kaiseribacteriota</taxon>
    </lineage>
</organism>
<dbReference type="Gene3D" id="2.30.30.30">
    <property type="match status" value="1"/>
</dbReference>
<dbReference type="SUPFAM" id="SSF50104">
    <property type="entry name" value="Translation proteins SH3-like domain"/>
    <property type="match status" value="1"/>
</dbReference>
<evidence type="ECO:0000256" key="2">
    <source>
        <dbReference type="ARBA" id="ARBA00022980"/>
    </source>
</evidence>
<reference evidence="9 10" key="1">
    <citation type="journal article" date="2016" name="Nat. Commun.">
        <title>Thousands of microbial genomes shed light on interconnected biogeochemical processes in an aquifer system.</title>
        <authorList>
            <person name="Anantharaman K."/>
            <person name="Brown C.T."/>
            <person name="Hug L.A."/>
            <person name="Sharon I."/>
            <person name="Castelle C.J."/>
            <person name="Probst A.J."/>
            <person name="Thomas B.C."/>
            <person name="Singh A."/>
            <person name="Wilkins M.J."/>
            <person name="Karaoz U."/>
            <person name="Brodie E.L."/>
            <person name="Williams K.H."/>
            <person name="Hubbard S.S."/>
            <person name="Banfield J.F."/>
        </authorList>
    </citation>
    <scope>NUCLEOTIDE SEQUENCE [LARGE SCALE GENOMIC DNA]</scope>
</reference>